<protein>
    <submittedName>
        <fullName evidence="2">Uncharacterized protein</fullName>
    </submittedName>
</protein>
<gene>
    <name evidence="2" type="ORF">ESZ91_08730</name>
</gene>
<evidence type="ECO:0000313" key="3">
    <source>
        <dbReference type="Proteomes" id="UP000291269"/>
    </source>
</evidence>
<sequence length="191" mass="22484">MTVIFNDSDLLSAYSQKRKIFWFYMLVLAVFAALCITCLVVFMNMPYKAPAQAIPKWIVYVASVLFVIFSFPYLGIKYLRIRKYYKLIAYLSVGLKQVNESKFLRYEDYETKDGVDLYILIFSEWNAKKSEYMDRKIMFDKEKPLPEFQGGDIVRYLSQGNLMVAYEVIGHDDSFVDEKGKEDKRNNLQEI</sequence>
<evidence type="ECO:0000256" key="1">
    <source>
        <dbReference type="SAM" id="Phobius"/>
    </source>
</evidence>
<evidence type="ECO:0000313" key="2">
    <source>
        <dbReference type="EMBL" id="RXZ58137.1"/>
    </source>
</evidence>
<keyword evidence="1" id="KW-0812">Transmembrane</keyword>
<dbReference type="EMBL" id="SDOZ01000003">
    <property type="protein sequence ID" value="RXZ58137.1"/>
    <property type="molecule type" value="Genomic_DNA"/>
</dbReference>
<dbReference type="RefSeq" id="WP_129226338.1">
    <property type="nucleotide sequence ID" value="NZ_SDOZ01000003.1"/>
</dbReference>
<dbReference type="Proteomes" id="UP000291269">
    <property type="component" value="Unassembled WGS sequence"/>
</dbReference>
<reference evidence="2 3" key="1">
    <citation type="journal article" date="2019" name="Gut">
        <title>Antibiotics-induced monodominance of a novel gut bacterial order.</title>
        <authorList>
            <person name="Hildebrand F."/>
            <person name="Moitinho-Silva L."/>
            <person name="Blasche S."/>
            <person name="Jahn M.T."/>
            <person name="Gossmann T.I."/>
            <person name="Heuerta-Cepas J."/>
            <person name="Hercog R."/>
            <person name="Luetge M."/>
            <person name="Bahram M."/>
            <person name="Pryszlak A."/>
            <person name="Alves R.J."/>
            <person name="Waszak S.M."/>
            <person name="Zhu A."/>
            <person name="Ye L."/>
            <person name="Costea P.I."/>
            <person name="Aalvink S."/>
            <person name="Belzer C."/>
            <person name="Forslund S.K."/>
            <person name="Sunagawa S."/>
            <person name="Hentschel U."/>
            <person name="Merten C."/>
            <person name="Patil K.R."/>
            <person name="Benes V."/>
            <person name="Bork P."/>
        </authorList>
    </citation>
    <scope>NUCLEOTIDE SEQUENCE [LARGE SCALE GENOMIC DNA]</scope>
    <source>
        <strain evidence="2 3">HDS1380</strain>
    </source>
</reference>
<feature type="transmembrane region" description="Helical" evidence="1">
    <location>
        <begin position="21"/>
        <end position="45"/>
    </location>
</feature>
<proteinExistence type="predicted"/>
<keyword evidence="1" id="KW-1133">Transmembrane helix</keyword>
<feature type="transmembrane region" description="Helical" evidence="1">
    <location>
        <begin position="57"/>
        <end position="76"/>
    </location>
</feature>
<keyword evidence="1" id="KW-0472">Membrane</keyword>
<comment type="caution">
    <text evidence="2">The sequence shown here is derived from an EMBL/GenBank/DDBJ whole genome shotgun (WGS) entry which is preliminary data.</text>
</comment>
<keyword evidence="3" id="KW-1185">Reference proteome</keyword>
<dbReference type="AlphaFoldDB" id="A0A4Q2K9V1"/>
<name>A0A4Q2K9V1_9FIRM</name>
<organism evidence="2 3">
    <name type="scientific">Candidatus Borkfalkia ceftriaxoniphila</name>
    <dbReference type="NCBI Taxonomy" id="2508949"/>
    <lineage>
        <taxon>Bacteria</taxon>
        <taxon>Bacillati</taxon>
        <taxon>Bacillota</taxon>
        <taxon>Clostridia</taxon>
        <taxon>Christensenellales</taxon>
        <taxon>Christensenellaceae</taxon>
        <taxon>Candidatus Borkfalkia</taxon>
    </lineage>
</organism>
<accession>A0A4Q2K9V1</accession>